<sequence>MGKGSASSSEGALFVEGRKWNNGENGKPKSGSRSREGKGRNSDSKPGSGLGPSSESRKSRGNAVGYVYTKVYLYIFFVMEATAGGIGSLPKMVETEGSTFDSASSEKDEMDADVDFVHGASTEMDEEFLAESSTSEENTGFLVIGEDSCTSADSDGSSYSGSDIDEEVAADYFEGIGRAYNIVNVGGTEKVWYEEARLRKKKSRGRSQIFSCKCAWSSALDDLVLVKDPRTVSGRKKQVARFRQSWPSEGRKNKNFRKIPGQHSCDIESRGEKKNHCKEMITAKRLDRMIRHGVDLQQINSKLQQMIVLRFVTVIRTQNTCMPSPIDKIRMEKLIGADHEDADFMVSDKMCVKADRDGNATSNFQSSLRKSSRNTSTQRERITGGGLGKDGQGMAQPIEVFRRPKSLGLGAYVPETSDGSTNMQIQPMSLGSGRKSSGKNEKLARKKLKYLAVSKCIARGLDRR</sequence>
<gene>
    <name evidence="3" type="ORF">FPE_LOCUS8030</name>
</gene>
<protein>
    <recommendedName>
        <fullName evidence="2">G-patch domain-containing protein</fullName>
    </recommendedName>
</protein>
<dbReference type="AlphaFoldDB" id="A0AAD2DQV1"/>
<feature type="region of interest" description="Disordered" evidence="1">
    <location>
        <begin position="414"/>
        <end position="442"/>
    </location>
</feature>
<dbReference type="PANTHER" id="PTHR47423">
    <property type="entry name" value="G-PATCH DOMAIN CONTAINING PROTEIN"/>
    <property type="match status" value="1"/>
</dbReference>
<feature type="compositionally biased region" description="Basic and acidic residues" evidence="1">
    <location>
        <begin position="33"/>
        <end position="43"/>
    </location>
</feature>
<dbReference type="PANTHER" id="PTHR47423:SF2">
    <property type="entry name" value="PROTEIN SQS1"/>
    <property type="match status" value="1"/>
</dbReference>
<name>A0AAD2DQV1_9LAMI</name>
<dbReference type="EMBL" id="OU503040">
    <property type="protein sequence ID" value="CAI9760600.1"/>
    <property type="molecule type" value="Genomic_DNA"/>
</dbReference>
<evidence type="ECO:0000313" key="3">
    <source>
        <dbReference type="EMBL" id="CAI9760600.1"/>
    </source>
</evidence>
<dbReference type="InterPro" id="IPR000467">
    <property type="entry name" value="G_patch_dom"/>
</dbReference>
<organism evidence="3 4">
    <name type="scientific">Fraxinus pennsylvanica</name>
    <dbReference type="NCBI Taxonomy" id="56036"/>
    <lineage>
        <taxon>Eukaryota</taxon>
        <taxon>Viridiplantae</taxon>
        <taxon>Streptophyta</taxon>
        <taxon>Embryophyta</taxon>
        <taxon>Tracheophyta</taxon>
        <taxon>Spermatophyta</taxon>
        <taxon>Magnoliopsida</taxon>
        <taxon>eudicotyledons</taxon>
        <taxon>Gunneridae</taxon>
        <taxon>Pentapetalae</taxon>
        <taxon>asterids</taxon>
        <taxon>lamiids</taxon>
        <taxon>Lamiales</taxon>
        <taxon>Oleaceae</taxon>
        <taxon>Oleeae</taxon>
        <taxon>Fraxinus</taxon>
    </lineage>
</organism>
<evidence type="ECO:0000256" key="1">
    <source>
        <dbReference type="SAM" id="MobiDB-lite"/>
    </source>
</evidence>
<evidence type="ECO:0000313" key="4">
    <source>
        <dbReference type="Proteomes" id="UP000834106"/>
    </source>
</evidence>
<keyword evidence="4" id="KW-1185">Reference proteome</keyword>
<feature type="domain" description="G-patch" evidence="2">
    <location>
        <begin position="384"/>
        <end position="411"/>
    </location>
</feature>
<evidence type="ECO:0000259" key="2">
    <source>
        <dbReference type="Pfam" id="PF01585"/>
    </source>
</evidence>
<feature type="compositionally biased region" description="Polar residues" evidence="1">
    <location>
        <begin position="417"/>
        <end position="429"/>
    </location>
</feature>
<proteinExistence type="predicted"/>
<feature type="region of interest" description="Disordered" evidence="1">
    <location>
        <begin position="357"/>
        <end position="395"/>
    </location>
</feature>
<feature type="region of interest" description="Disordered" evidence="1">
    <location>
        <begin position="1"/>
        <end position="60"/>
    </location>
</feature>
<feature type="compositionally biased region" description="Polar residues" evidence="1">
    <location>
        <begin position="1"/>
        <end position="10"/>
    </location>
</feature>
<feature type="region of interest" description="Disordered" evidence="1">
    <location>
        <begin position="250"/>
        <end position="271"/>
    </location>
</feature>
<dbReference type="GO" id="GO:0003676">
    <property type="term" value="F:nucleic acid binding"/>
    <property type="evidence" value="ECO:0007669"/>
    <property type="project" value="InterPro"/>
</dbReference>
<accession>A0AAD2DQV1</accession>
<reference evidence="3" key="1">
    <citation type="submission" date="2023-05" db="EMBL/GenBank/DDBJ databases">
        <authorList>
            <person name="Huff M."/>
        </authorList>
    </citation>
    <scope>NUCLEOTIDE SEQUENCE</scope>
</reference>
<dbReference type="Proteomes" id="UP000834106">
    <property type="component" value="Chromosome 5"/>
</dbReference>
<dbReference type="Pfam" id="PF01585">
    <property type="entry name" value="G-patch"/>
    <property type="match status" value="1"/>
</dbReference>
<feature type="compositionally biased region" description="Polar residues" evidence="1">
    <location>
        <begin position="359"/>
        <end position="377"/>
    </location>
</feature>